<dbReference type="InterPro" id="IPR050430">
    <property type="entry name" value="Peptidase_S1"/>
</dbReference>
<accession>A0ABY3WP74</accession>
<dbReference type="InterPro" id="IPR001314">
    <property type="entry name" value="Peptidase_S1A"/>
</dbReference>
<feature type="signal peptide" evidence="3">
    <location>
        <begin position="1"/>
        <end position="25"/>
    </location>
</feature>
<dbReference type="Pfam" id="PF00089">
    <property type="entry name" value="Trypsin"/>
    <property type="match status" value="1"/>
</dbReference>
<dbReference type="Pfam" id="PF13365">
    <property type="entry name" value="Trypsin_2"/>
    <property type="match status" value="1"/>
</dbReference>
<evidence type="ECO:0000256" key="3">
    <source>
        <dbReference type="SAM" id="SignalP"/>
    </source>
</evidence>
<dbReference type="Gene3D" id="2.40.10.10">
    <property type="entry name" value="Trypsin-like serine proteases"/>
    <property type="match status" value="1"/>
</dbReference>
<dbReference type="PROSITE" id="PS50240">
    <property type="entry name" value="TRYPSIN_DOM"/>
    <property type="match status" value="1"/>
</dbReference>
<evidence type="ECO:0000313" key="6">
    <source>
        <dbReference type="Proteomes" id="UP000828924"/>
    </source>
</evidence>
<dbReference type="PANTHER" id="PTHR24276:SF98">
    <property type="entry name" value="FI18310P1-RELATED"/>
    <property type="match status" value="1"/>
</dbReference>
<keyword evidence="3" id="KW-0732">Signal</keyword>
<protein>
    <submittedName>
        <fullName evidence="5">Trypsin-like serine protease</fullName>
    </submittedName>
</protein>
<dbReference type="RefSeq" id="WP_242330986.1">
    <property type="nucleotide sequence ID" value="NZ_CP071872.1"/>
</dbReference>
<dbReference type="EMBL" id="CP071872">
    <property type="protein sequence ID" value="UNM12380.1"/>
    <property type="molecule type" value="Genomic_DNA"/>
</dbReference>
<dbReference type="PROSITE" id="PS00134">
    <property type="entry name" value="TRYPSIN_HIS"/>
    <property type="match status" value="1"/>
</dbReference>
<dbReference type="PRINTS" id="PR00722">
    <property type="entry name" value="CHYMOTRYPSIN"/>
</dbReference>
<comment type="similarity">
    <text evidence="1">Belongs to the peptidase S1 family.</text>
</comment>
<dbReference type="CDD" id="cd00190">
    <property type="entry name" value="Tryp_SPc"/>
    <property type="match status" value="1"/>
</dbReference>
<evidence type="ECO:0000313" key="5">
    <source>
        <dbReference type="EMBL" id="UNM12380.1"/>
    </source>
</evidence>
<dbReference type="InterPro" id="IPR009003">
    <property type="entry name" value="Peptidase_S1_PA"/>
</dbReference>
<dbReference type="SMART" id="SM00020">
    <property type="entry name" value="Tryp_SPc"/>
    <property type="match status" value="1"/>
</dbReference>
<organism evidence="5 6">
    <name type="scientific">Streptomyces formicae</name>
    <dbReference type="NCBI Taxonomy" id="1616117"/>
    <lineage>
        <taxon>Bacteria</taxon>
        <taxon>Bacillati</taxon>
        <taxon>Actinomycetota</taxon>
        <taxon>Actinomycetes</taxon>
        <taxon>Kitasatosporales</taxon>
        <taxon>Streptomycetaceae</taxon>
        <taxon>Streptomyces</taxon>
    </lineage>
</organism>
<dbReference type="InterPro" id="IPR001254">
    <property type="entry name" value="Trypsin_dom"/>
</dbReference>
<keyword evidence="2" id="KW-1015">Disulfide bond</keyword>
<evidence type="ECO:0000259" key="4">
    <source>
        <dbReference type="PROSITE" id="PS50240"/>
    </source>
</evidence>
<dbReference type="InterPro" id="IPR043504">
    <property type="entry name" value="Peptidase_S1_PA_chymotrypsin"/>
</dbReference>
<gene>
    <name evidence="5" type="ORF">J4032_13270</name>
</gene>
<dbReference type="InterPro" id="IPR018114">
    <property type="entry name" value="TRYPSIN_HIS"/>
</dbReference>
<name>A0ABY3WP74_9ACTN</name>
<feature type="domain" description="Peptidase S1" evidence="4">
    <location>
        <begin position="26"/>
        <end position="249"/>
    </location>
</feature>
<dbReference type="PANTHER" id="PTHR24276">
    <property type="entry name" value="POLYSERASE-RELATED"/>
    <property type="match status" value="1"/>
</dbReference>
<proteinExistence type="inferred from homology"/>
<keyword evidence="6" id="KW-1185">Reference proteome</keyword>
<feature type="chain" id="PRO_5045267414" evidence="3">
    <location>
        <begin position="26"/>
        <end position="495"/>
    </location>
</feature>
<reference evidence="5 6" key="1">
    <citation type="submission" date="2021-03" db="EMBL/GenBank/DDBJ databases">
        <title>Complete genome of Streptomyces formicae strain 1H-GS9 (DSM 100524).</title>
        <authorList>
            <person name="Atanasov K.E."/>
            <person name="Altabella T."/>
            <person name="Ferrer A."/>
        </authorList>
    </citation>
    <scope>NUCLEOTIDE SEQUENCE [LARGE SCALE GENOMIC DNA]</scope>
    <source>
        <strain evidence="5 6">1H-GS9</strain>
    </source>
</reference>
<evidence type="ECO:0000256" key="2">
    <source>
        <dbReference type="ARBA" id="ARBA00023157"/>
    </source>
</evidence>
<dbReference type="SUPFAM" id="SSF50494">
    <property type="entry name" value="Trypsin-like serine proteases"/>
    <property type="match status" value="2"/>
</dbReference>
<sequence>MNLRHLISAGTALGTVALVAAPAAAINGGTESSAAYPFLGSLQRAESPRPDRHACGAVLIAPQWMVTAGHCARSEEGSLVAYPHGWKVRIGSTSVSSGGEIVEVDKYIKRPGDLQGNDIALLKLKTPAKSQPIKVSTSKPTAKTSTRILGWGVHPCDEMEPKCFPDHLREADTVVQPNTACAEIGIRQTEICVGSLDGKIGPTNMDSGGPALVRTNDGWTLGGIVSGGTGPAAYTAVSAFRTWMDDVMAEKKPSLEGAVDFDGCSGSVVRGNAAKPEDPALLLTNGHCVTGDRPAPGSAVVDREEKREVTVLDQAGKPKTTASTTKLVYATMTGTDIALYQLNKSYAQLTAGGAKVFKLAAKGPREADPLHLVAGGLRKSWSCAVGGVVPELREEGYVLNDAIRYTEDCRPEGGASGAPLIDPHTGVVVGIHNTGNELGEVCTANNPCEVASDGRMSVHKARRYGQQTAGIVTCLTTGSRVDLSLPKCSLTKPAT</sequence>
<dbReference type="Proteomes" id="UP000828924">
    <property type="component" value="Chromosome"/>
</dbReference>
<evidence type="ECO:0000256" key="1">
    <source>
        <dbReference type="ARBA" id="ARBA00007664"/>
    </source>
</evidence>